<accession>A0ABT6K762</accession>
<keyword evidence="4" id="KW-0255">Endonuclease</keyword>
<evidence type="ECO:0000256" key="1">
    <source>
        <dbReference type="ARBA" id="ARBA00006620"/>
    </source>
</evidence>
<dbReference type="Pfam" id="PF07927">
    <property type="entry name" value="HicA_toxin"/>
    <property type="match status" value="1"/>
</dbReference>
<evidence type="ECO:0000313" key="8">
    <source>
        <dbReference type="EMBL" id="MDH6058173.1"/>
    </source>
</evidence>
<evidence type="ECO:0000256" key="6">
    <source>
        <dbReference type="ARBA" id="ARBA00022884"/>
    </source>
</evidence>
<dbReference type="InterPro" id="IPR012933">
    <property type="entry name" value="HicA_mRNA_interferase"/>
</dbReference>
<dbReference type="EMBL" id="JANQDO010000092">
    <property type="protein sequence ID" value="MDH6058173.1"/>
    <property type="molecule type" value="Genomic_DNA"/>
</dbReference>
<comment type="similarity">
    <text evidence="1">Belongs to the HicA mRNA interferase family.</text>
</comment>
<keyword evidence="5" id="KW-0378">Hydrolase</keyword>
<organism evidence="8 9">
    <name type="scientific">Umezakia ovalisporum FSS-43</name>
    <dbReference type="NCBI Taxonomy" id="2740520"/>
    <lineage>
        <taxon>Bacteria</taxon>
        <taxon>Bacillati</taxon>
        <taxon>Cyanobacteriota</taxon>
        <taxon>Cyanophyceae</taxon>
        <taxon>Nostocales</taxon>
        <taxon>Nodulariaceae</taxon>
        <taxon>Umezakia</taxon>
    </lineage>
</organism>
<keyword evidence="3" id="KW-0540">Nuclease</keyword>
<dbReference type="SUPFAM" id="SSF54786">
    <property type="entry name" value="YcfA/nrd intein domain"/>
    <property type="match status" value="1"/>
</dbReference>
<name>A0ABT6K762_9CYAN</name>
<keyword evidence="6" id="KW-0694">RNA-binding</keyword>
<evidence type="ECO:0000313" key="9">
    <source>
        <dbReference type="Proteomes" id="UP001159371"/>
    </source>
</evidence>
<evidence type="ECO:0000256" key="5">
    <source>
        <dbReference type="ARBA" id="ARBA00022801"/>
    </source>
</evidence>
<comment type="caution">
    <text evidence="8">The sequence shown here is derived from an EMBL/GenBank/DDBJ whole genome shotgun (WGS) entry which is preliminary data.</text>
</comment>
<evidence type="ECO:0000256" key="4">
    <source>
        <dbReference type="ARBA" id="ARBA00022759"/>
    </source>
</evidence>
<evidence type="ECO:0000256" key="3">
    <source>
        <dbReference type="ARBA" id="ARBA00022722"/>
    </source>
</evidence>
<keyword evidence="2" id="KW-1277">Toxin-antitoxin system</keyword>
<dbReference type="Gene3D" id="3.30.920.30">
    <property type="entry name" value="Hypothetical protein"/>
    <property type="match status" value="1"/>
</dbReference>
<dbReference type="Proteomes" id="UP001159371">
    <property type="component" value="Unassembled WGS sequence"/>
</dbReference>
<keyword evidence="7" id="KW-0346">Stress response</keyword>
<evidence type="ECO:0000256" key="2">
    <source>
        <dbReference type="ARBA" id="ARBA00022649"/>
    </source>
</evidence>
<dbReference type="InterPro" id="IPR038570">
    <property type="entry name" value="HicA_sf"/>
</dbReference>
<protein>
    <submittedName>
        <fullName evidence="8">Type II toxin-antitoxin system HicA family toxin</fullName>
    </submittedName>
</protein>
<dbReference type="RefSeq" id="WP_280657424.1">
    <property type="nucleotide sequence ID" value="NZ_JANQDO010000092.1"/>
</dbReference>
<gene>
    <name evidence="8" type="ORF">NWP19_15705</name>
</gene>
<evidence type="ECO:0000256" key="7">
    <source>
        <dbReference type="ARBA" id="ARBA00023016"/>
    </source>
</evidence>
<keyword evidence="9" id="KW-1185">Reference proteome</keyword>
<reference evidence="8 9" key="1">
    <citation type="journal article" date="2023" name="J. Phycol.">
        <title>Chrysosporum ovalisporum is synonymous with the true-branching cyanobacterium Umezakia natans (Nostocales/Aphanizomenonaceae).</title>
        <authorList>
            <person name="McGregor G.B."/>
            <person name="Sendall B.C."/>
            <person name="Niiyama Y."/>
            <person name="Tuji A."/>
            <person name="Willis A."/>
        </authorList>
    </citation>
    <scope>NUCLEOTIDE SEQUENCE [LARGE SCALE GENOMIC DNA]</scope>
    <source>
        <strain evidence="8 9">FSS-43</strain>
    </source>
</reference>
<sequence length="336" mass="39467">MLTIPDFSYFAVPGFIPKMRGYPNQTSSLILHNKDNDQWDSVLRQEDADLINWLHNKTGKLHNIYFPYAPNNKFLILNSKHIMNIVEPAKNRIHNFLVQLGVEDVQEYMRDSNEWLSILFSLGYHHYRGAEIAASCFQISCDQFPIILLWSNLDSKNLIKLIPNSSDENMTEYVKYLYWSIMMATKDMSMYGNIPINIRRFLEEIQSKLDKSHHIKEYSQKIRSIEKFTAPKSIARILEDIADKYRDEFNDAILNFEDVVKKTTDVTSIIQFSHESKNEIIREMESVGFYKVREGGNHEVWQHLKLNKPTIVPRHRSLSSFVIRSIQRDIQYVINA</sequence>
<proteinExistence type="inferred from homology"/>